<dbReference type="PANTHER" id="PTHR21139:SF42">
    <property type="entry name" value="TRIOSEPHOSPHATE ISOMERASE"/>
    <property type="match status" value="1"/>
</dbReference>
<dbReference type="CDD" id="cd00311">
    <property type="entry name" value="TIM"/>
    <property type="match status" value="1"/>
</dbReference>
<comment type="subcellular location">
    <subcellularLocation>
        <location evidence="3">Cytoplasm</location>
    </subcellularLocation>
</comment>
<dbReference type="PANTHER" id="PTHR21139">
    <property type="entry name" value="TRIOSEPHOSPHATE ISOMERASE"/>
    <property type="match status" value="1"/>
</dbReference>
<dbReference type="Pfam" id="PF00121">
    <property type="entry name" value="TIM"/>
    <property type="match status" value="1"/>
</dbReference>
<dbReference type="Proteomes" id="UP000658131">
    <property type="component" value="Unassembled WGS sequence"/>
</dbReference>
<evidence type="ECO:0000256" key="3">
    <source>
        <dbReference type="RuleBase" id="RU363013"/>
    </source>
</evidence>
<evidence type="ECO:0000256" key="2">
    <source>
        <dbReference type="ARBA" id="ARBA00023235"/>
    </source>
</evidence>
<keyword evidence="3" id="KW-0312">Gluconeogenesis</keyword>
<dbReference type="InterPro" id="IPR000652">
    <property type="entry name" value="Triosephosphate_isomerase"/>
</dbReference>
<dbReference type="SUPFAM" id="SSF51351">
    <property type="entry name" value="Triosephosphate isomerase (TIM)"/>
    <property type="match status" value="1"/>
</dbReference>
<dbReference type="RefSeq" id="WP_262400195.1">
    <property type="nucleotide sequence ID" value="NZ_JACRTB010000014.1"/>
</dbReference>
<comment type="pathway">
    <text evidence="3">Carbohydrate biosynthesis; gluconeogenesis.</text>
</comment>
<protein>
    <recommendedName>
        <fullName evidence="3">Triosephosphate isomerase</fullName>
        <ecNumber evidence="3">5.3.1.1</ecNumber>
    </recommendedName>
</protein>
<name>A0ABR7NJV5_9FIRM</name>
<keyword evidence="3" id="KW-0324">Glycolysis</keyword>
<dbReference type="InterPro" id="IPR035990">
    <property type="entry name" value="TIM_sf"/>
</dbReference>
<evidence type="ECO:0000313" key="4">
    <source>
        <dbReference type="EMBL" id="MBC8576691.1"/>
    </source>
</evidence>
<evidence type="ECO:0000256" key="1">
    <source>
        <dbReference type="ARBA" id="ARBA00007422"/>
    </source>
</evidence>
<dbReference type="EMBL" id="JACRTB010000014">
    <property type="protein sequence ID" value="MBC8576691.1"/>
    <property type="molecule type" value="Genomic_DNA"/>
</dbReference>
<dbReference type="EC" id="5.3.1.1" evidence="3"/>
<keyword evidence="3" id="KW-0963">Cytoplasm</keyword>
<gene>
    <name evidence="4" type="ORF">H8717_09780</name>
</gene>
<comment type="catalytic activity">
    <reaction evidence="3">
        <text>D-glyceraldehyde 3-phosphate = dihydroxyacetone phosphate</text>
        <dbReference type="Rhea" id="RHEA:18585"/>
        <dbReference type="ChEBI" id="CHEBI:57642"/>
        <dbReference type="ChEBI" id="CHEBI:59776"/>
        <dbReference type="EC" id="5.3.1.1"/>
    </reaction>
</comment>
<comment type="similarity">
    <text evidence="1 3">Belongs to the triosephosphate isomerase family.</text>
</comment>
<evidence type="ECO:0000313" key="5">
    <source>
        <dbReference type="Proteomes" id="UP000658131"/>
    </source>
</evidence>
<dbReference type="GO" id="GO:0016853">
    <property type="term" value="F:isomerase activity"/>
    <property type="evidence" value="ECO:0007669"/>
    <property type="project" value="UniProtKB-KW"/>
</dbReference>
<keyword evidence="2 3" id="KW-0413">Isomerase</keyword>
<dbReference type="Gene3D" id="3.20.20.70">
    <property type="entry name" value="Aldolase class I"/>
    <property type="match status" value="1"/>
</dbReference>
<comment type="caution">
    <text evidence="4">The sequence shown here is derived from an EMBL/GenBank/DDBJ whole genome shotgun (WGS) entry which is preliminary data.</text>
</comment>
<comment type="subunit">
    <text evidence="3">Homodimer.</text>
</comment>
<keyword evidence="5" id="KW-1185">Reference proteome</keyword>
<comment type="pathway">
    <text evidence="3">Carbohydrate degradation; glycolysis; D-glyceraldehyde 3-phosphate from glycerone phosphate: step 1/1.</text>
</comment>
<organism evidence="4 5">
    <name type="scientific">Yanshouia hominis</name>
    <dbReference type="NCBI Taxonomy" id="2763673"/>
    <lineage>
        <taxon>Bacteria</taxon>
        <taxon>Bacillati</taxon>
        <taxon>Bacillota</taxon>
        <taxon>Clostridia</taxon>
        <taxon>Eubacteriales</taxon>
        <taxon>Oscillospiraceae</taxon>
        <taxon>Yanshouia</taxon>
    </lineage>
</organism>
<sequence>MKYVYANLKRFDVRREEGGLNSMAAPAEWGRYIVSHIQEGLAPFVGKLETTVFFPESHIISAIETKKADGFPLHIGCQGVFRRDVEKGKNFGAFTTGRTAKSMMALGCDYTVIGHCEERADKREIMAAAGGCDETAISRLLNAEIRCAVDAGMTVLYAIGERAEEQDHWDEVIRRQLTVGLEGIDPAKLRIAYEPIWAIGPGRPVPGREDIRKVACLSKELFPQVPFIYGGGLKTDNAGMLASIEEVDGGLVGLTRFTGEIGFYPDGFIEIIRTYLG</sequence>
<accession>A0ABR7NJV5</accession>
<dbReference type="InterPro" id="IPR013785">
    <property type="entry name" value="Aldolase_TIM"/>
</dbReference>
<reference evidence="4 5" key="1">
    <citation type="submission" date="2020-08" db="EMBL/GenBank/DDBJ databases">
        <title>Genome public.</title>
        <authorList>
            <person name="Liu C."/>
            <person name="Sun Q."/>
        </authorList>
    </citation>
    <scope>NUCLEOTIDE SEQUENCE [LARGE SCALE GENOMIC DNA]</scope>
    <source>
        <strain evidence="4 5">BX1</strain>
    </source>
</reference>
<dbReference type="PROSITE" id="PS51440">
    <property type="entry name" value="TIM_2"/>
    <property type="match status" value="1"/>
</dbReference>
<proteinExistence type="inferred from homology"/>